<proteinExistence type="predicted"/>
<protein>
    <submittedName>
        <fullName evidence="2">Signal peptide protein</fullName>
    </submittedName>
</protein>
<dbReference type="Gene3D" id="3.40.50.1820">
    <property type="entry name" value="alpha/beta hydrolase"/>
    <property type="match status" value="1"/>
</dbReference>
<dbReference type="InterPro" id="IPR029058">
    <property type="entry name" value="AB_hydrolase_fold"/>
</dbReference>
<comment type="caution">
    <text evidence="2">The sequence shown here is derived from an EMBL/GenBank/DDBJ whole genome shotgun (WGS) entry which is preliminary data.</text>
</comment>
<reference evidence="2 3" key="1">
    <citation type="submission" date="2014-07" db="EMBL/GenBank/DDBJ databases">
        <title>Draft genome sequence of Thalassospira profundimaris PR54-5.</title>
        <authorList>
            <person name="Lai Q."/>
            <person name="Shao Z."/>
        </authorList>
    </citation>
    <scope>NUCLEOTIDE SEQUENCE [LARGE SCALE GENOMIC DNA]</scope>
    <source>
        <strain evidence="2 3">PR54-5</strain>
    </source>
</reference>
<dbReference type="InterPro" id="IPR016986">
    <property type="entry name" value="UCP031982_abhydr"/>
</dbReference>
<dbReference type="EMBL" id="JPWI01000008">
    <property type="protein sequence ID" value="RCK44996.1"/>
    <property type="molecule type" value="Genomic_DNA"/>
</dbReference>
<dbReference type="AlphaFoldDB" id="A0A367WU50"/>
<feature type="signal peptide" evidence="1">
    <location>
        <begin position="1"/>
        <end position="25"/>
    </location>
</feature>
<accession>A0A367WU50</accession>
<evidence type="ECO:0000313" key="3">
    <source>
        <dbReference type="Proteomes" id="UP000252255"/>
    </source>
</evidence>
<dbReference type="Proteomes" id="UP000252255">
    <property type="component" value="Unassembled WGS sequence"/>
</dbReference>
<sequence length="350" mass="37071">MKLNYVVVLLSHLLVAGLSPSFVHAKQQSDYPGYDRFDVRAAHRSMPLAASVWYPADTFIYRAPVGGNVIWKGTDAYIGAAIAPGRHPLILLSHGSGGNMDGLGWLSSQLALRGAIVVALNHPGTTSGDSSPRRTPFVGERAEDISATLDQILSNPAFAPYIDPRNIAAIGFSLGGTTVLSLSGVQFDQALYAQYCKRLGDAAQDCDFLRKGGVDVDHLPNDFAASKSDDRIKRIVAIEPGMGFAATQASLSNVSNAILFVGLGDEDRWAATDFGPSGSNLVARIKNASSAIFAPANHLTFLAECVPGAVELLKEEGSDPICSDPPGTDRGQIHQRIVTAIAEFLNLPGS</sequence>
<dbReference type="PANTHER" id="PTHR22946">
    <property type="entry name" value="DIENELACTONE HYDROLASE DOMAIN-CONTAINING PROTEIN-RELATED"/>
    <property type="match status" value="1"/>
</dbReference>
<gene>
    <name evidence="2" type="ORF">TH30_13360</name>
</gene>
<keyword evidence="1" id="KW-0732">Signal</keyword>
<evidence type="ECO:0000313" key="2">
    <source>
        <dbReference type="EMBL" id="RCK44996.1"/>
    </source>
</evidence>
<feature type="chain" id="PRO_5017076254" evidence="1">
    <location>
        <begin position="26"/>
        <end position="350"/>
    </location>
</feature>
<organism evidence="2 3">
    <name type="scientific">Thalassospira profundimaris</name>
    <dbReference type="NCBI Taxonomy" id="502049"/>
    <lineage>
        <taxon>Bacteria</taxon>
        <taxon>Pseudomonadati</taxon>
        <taxon>Pseudomonadota</taxon>
        <taxon>Alphaproteobacteria</taxon>
        <taxon>Rhodospirillales</taxon>
        <taxon>Thalassospiraceae</taxon>
        <taxon>Thalassospira</taxon>
    </lineage>
</organism>
<dbReference type="PIRSF" id="PIRSF031982">
    <property type="entry name" value="UCP031982_abhydr"/>
    <property type="match status" value="1"/>
</dbReference>
<evidence type="ECO:0000256" key="1">
    <source>
        <dbReference type="SAM" id="SignalP"/>
    </source>
</evidence>
<dbReference type="SUPFAM" id="SSF53474">
    <property type="entry name" value="alpha/beta-Hydrolases"/>
    <property type="match status" value="1"/>
</dbReference>
<dbReference type="InterPro" id="IPR050261">
    <property type="entry name" value="FrsA_esterase"/>
</dbReference>
<dbReference type="OrthoDB" id="9814760at2"/>
<dbReference type="RefSeq" id="WP_114098519.1">
    <property type="nucleotide sequence ID" value="NZ_JPWI01000008.1"/>
</dbReference>
<name>A0A367WU50_9PROT</name>